<dbReference type="PANTHER" id="PTHR46268">
    <property type="entry name" value="STRESS RESPONSE PROTEIN NHAX"/>
    <property type="match status" value="1"/>
</dbReference>
<evidence type="ECO:0000313" key="4">
    <source>
        <dbReference type="Proteomes" id="UP000266067"/>
    </source>
</evidence>
<keyword evidence="4" id="KW-1185">Reference proteome</keyword>
<dbReference type="PRINTS" id="PR01438">
    <property type="entry name" value="UNVRSLSTRESS"/>
</dbReference>
<dbReference type="EMBL" id="QXFH01000077">
    <property type="protein sequence ID" value="RIV30809.1"/>
    <property type="molecule type" value="Genomic_DNA"/>
</dbReference>
<feature type="domain" description="UspA" evidence="2">
    <location>
        <begin position="148"/>
        <end position="272"/>
    </location>
</feature>
<dbReference type="SUPFAM" id="SSF52402">
    <property type="entry name" value="Adenine nucleotide alpha hydrolases-like"/>
    <property type="match status" value="2"/>
</dbReference>
<evidence type="ECO:0000259" key="2">
    <source>
        <dbReference type="Pfam" id="PF00582"/>
    </source>
</evidence>
<dbReference type="InterPro" id="IPR014729">
    <property type="entry name" value="Rossmann-like_a/b/a_fold"/>
</dbReference>
<dbReference type="OrthoDB" id="9788959at2"/>
<dbReference type="InterPro" id="IPR006015">
    <property type="entry name" value="Universal_stress_UspA"/>
</dbReference>
<organism evidence="3 4">
    <name type="scientific">Flagellimonas lutimaris</name>
    <dbReference type="NCBI Taxonomy" id="475082"/>
    <lineage>
        <taxon>Bacteria</taxon>
        <taxon>Pseudomonadati</taxon>
        <taxon>Bacteroidota</taxon>
        <taxon>Flavobacteriia</taxon>
        <taxon>Flavobacteriales</taxon>
        <taxon>Flavobacteriaceae</taxon>
        <taxon>Flagellimonas</taxon>
    </lineage>
</organism>
<evidence type="ECO:0000256" key="1">
    <source>
        <dbReference type="ARBA" id="ARBA00008791"/>
    </source>
</evidence>
<dbReference type="CDD" id="cd00293">
    <property type="entry name" value="USP-like"/>
    <property type="match status" value="2"/>
</dbReference>
<name>A0A3A1N6E2_9FLAO</name>
<dbReference type="Pfam" id="PF00582">
    <property type="entry name" value="Usp"/>
    <property type="match status" value="2"/>
</dbReference>
<dbReference type="InterPro" id="IPR006016">
    <property type="entry name" value="UspA"/>
</dbReference>
<reference evidence="3 4" key="1">
    <citation type="submission" date="2018-08" db="EMBL/GenBank/DDBJ databases">
        <title>Proposal of Muricauda 72 sp.nov. and Muricauda NH166 sp.nov., isolated from seawater.</title>
        <authorList>
            <person name="Cheng H."/>
            <person name="Wu Y.-H."/>
            <person name="Guo L.-L."/>
            <person name="Xu X.-W."/>
        </authorList>
    </citation>
    <scope>NUCLEOTIDE SEQUENCE [LARGE SCALE GENOMIC DNA]</scope>
    <source>
        <strain evidence="3 4">KCTC 22173</strain>
    </source>
</reference>
<gene>
    <name evidence="3" type="ORF">D2V08_15210</name>
</gene>
<sequence>MKKILVPVDFSKHSEYALEVAAKIAKQHEAGIILLHMIGISDSVLANSEIAEEAEAKYYLKLAKEKIKEFTEKEYLKDISVEAIIQNYKDFTEVNNVGQEQNCDLVVMGSHGTSGLSELFVGSNTEKVVRTSDLPVIVIKKSHDDFSIKKIVLACDLDKESIPVYMKAEAFAKLFSASLEVVYINTSGANFMGFDDVEKRMESFKKELGKEINVTFYNHHSVERGMLNYCFEHDADLLVIPTHGRKGLAHFVVGSLAENVSNHAKIPVMTIKL</sequence>
<evidence type="ECO:0000313" key="3">
    <source>
        <dbReference type="EMBL" id="RIV30809.1"/>
    </source>
</evidence>
<feature type="domain" description="UspA" evidence="2">
    <location>
        <begin position="1"/>
        <end position="140"/>
    </location>
</feature>
<dbReference type="Gene3D" id="3.40.50.620">
    <property type="entry name" value="HUPs"/>
    <property type="match status" value="2"/>
</dbReference>
<dbReference type="Proteomes" id="UP000266067">
    <property type="component" value="Unassembled WGS sequence"/>
</dbReference>
<dbReference type="PANTHER" id="PTHR46268:SF6">
    <property type="entry name" value="UNIVERSAL STRESS PROTEIN UP12"/>
    <property type="match status" value="1"/>
</dbReference>
<accession>A0A3A1N6E2</accession>
<proteinExistence type="inferred from homology"/>
<comment type="caution">
    <text evidence="3">The sequence shown here is derived from an EMBL/GenBank/DDBJ whole genome shotgun (WGS) entry which is preliminary data.</text>
</comment>
<comment type="similarity">
    <text evidence="1">Belongs to the universal stress protein A family.</text>
</comment>
<dbReference type="AlphaFoldDB" id="A0A3A1N6E2"/>
<protein>
    <submittedName>
        <fullName evidence="3">Universal stress protein</fullName>
    </submittedName>
</protein>